<dbReference type="GO" id="GO:0032259">
    <property type="term" value="P:methylation"/>
    <property type="evidence" value="ECO:0007669"/>
    <property type="project" value="UniProtKB-KW"/>
</dbReference>
<evidence type="ECO:0000259" key="1">
    <source>
        <dbReference type="Pfam" id="PF08241"/>
    </source>
</evidence>
<dbReference type="PANTHER" id="PTHR42912">
    <property type="entry name" value="METHYLTRANSFERASE"/>
    <property type="match status" value="1"/>
</dbReference>
<dbReference type="GO" id="GO:0008168">
    <property type="term" value="F:methyltransferase activity"/>
    <property type="evidence" value="ECO:0007669"/>
    <property type="project" value="UniProtKB-KW"/>
</dbReference>
<keyword evidence="3" id="KW-1185">Reference proteome</keyword>
<gene>
    <name evidence="2" type="ORF">GXW71_33525</name>
</gene>
<protein>
    <submittedName>
        <fullName evidence="2">Class I SAM-dependent methyltransferase</fullName>
    </submittedName>
</protein>
<dbReference type="RefSeq" id="WP_211858242.1">
    <property type="nucleotide sequence ID" value="NZ_JAAGBB010000098.1"/>
</dbReference>
<dbReference type="PANTHER" id="PTHR42912:SF93">
    <property type="entry name" value="N6-ADENOSINE-METHYLTRANSFERASE TMT1A"/>
    <property type="match status" value="1"/>
</dbReference>
<dbReference type="CDD" id="cd02440">
    <property type="entry name" value="AdoMet_MTases"/>
    <property type="match status" value="1"/>
</dbReference>
<dbReference type="InterPro" id="IPR029063">
    <property type="entry name" value="SAM-dependent_MTases_sf"/>
</dbReference>
<proteinExistence type="predicted"/>
<reference evidence="3" key="1">
    <citation type="journal article" date="2021" name="Syst. Appl. Microbiol.">
        <title>Roseomonas hellenica sp. nov., isolated from roots of wild-growing Alkanna tinctoria.</title>
        <authorList>
            <person name="Rat A."/>
            <person name="Naranjo H.D."/>
            <person name="Lebbe L."/>
            <person name="Cnockaert M."/>
            <person name="Krigas N."/>
            <person name="Grigoriadou K."/>
            <person name="Maloupa E."/>
            <person name="Willems A."/>
        </authorList>
    </citation>
    <scope>NUCLEOTIDE SEQUENCE [LARGE SCALE GENOMIC DNA]</scope>
    <source>
        <strain evidence="3">LMG 31523</strain>
    </source>
</reference>
<dbReference type="EMBL" id="JAAGBB010000098">
    <property type="protein sequence ID" value="MBR0669319.1"/>
    <property type="molecule type" value="Genomic_DNA"/>
</dbReference>
<keyword evidence="2" id="KW-0808">Transferase</keyword>
<dbReference type="Gene3D" id="3.40.50.150">
    <property type="entry name" value="Vaccinia Virus protein VP39"/>
    <property type="match status" value="1"/>
</dbReference>
<accession>A0ABS5F9T1</accession>
<evidence type="ECO:0000313" key="2">
    <source>
        <dbReference type="EMBL" id="MBR0669319.1"/>
    </source>
</evidence>
<dbReference type="InterPro" id="IPR050508">
    <property type="entry name" value="Methyltransf_Superfamily"/>
</dbReference>
<keyword evidence="2" id="KW-0489">Methyltransferase</keyword>
<comment type="caution">
    <text evidence="2">The sequence shown here is derived from an EMBL/GenBank/DDBJ whole genome shotgun (WGS) entry which is preliminary data.</text>
</comment>
<evidence type="ECO:0000313" key="3">
    <source>
        <dbReference type="Proteomes" id="UP001196870"/>
    </source>
</evidence>
<organism evidence="2 3">
    <name type="scientific">Plastoroseomonas hellenica</name>
    <dbReference type="NCBI Taxonomy" id="2687306"/>
    <lineage>
        <taxon>Bacteria</taxon>
        <taxon>Pseudomonadati</taxon>
        <taxon>Pseudomonadota</taxon>
        <taxon>Alphaproteobacteria</taxon>
        <taxon>Acetobacterales</taxon>
        <taxon>Acetobacteraceae</taxon>
        <taxon>Plastoroseomonas</taxon>
    </lineage>
</organism>
<sequence length="261" mass="28551">MEPQEVARYWEANADAWSRLSRAGYDIYRDALNTPAFLAMLPPVAGLDGLDIGCGEGTNTRALAGLGAQMQAIDIAPSFIHHAQAMETADPRGICFAVGDAMALPYPDAGFDFATAFMCLMDMPDQGRALREAQRVLRPGGFLQFSILHPCFVPPHRKVLRDADGTVRAVEVGDYFAATDGRVETWWFSTLPEAERARVPPFRVPRFHRTLSGWVQLIIAAGFAIEAFGEPSADAELALAQPVVADTRVAPLFLHIRARKP</sequence>
<name>A0ABS5F9T1_9PROT</name>
<dbReference type="Pfam" id="PF08241">
    <property type="entry name" value="Methyltransf_11"/>
    <property type="match status" value="1"/>
</dbReference>
<dbReference type="Proteomes" id="UP001196870">
    <property type="component" value="Unassembled WGS sequence"/>
</dbReference>
<dbReference type="SUPFAM" id="SSF53335">
    <property type="entry name" value="S-adenosyl-L-methionine-dependent methyltransferases"/>
    <property type="match status" value="1"/>
</dbReference>
<dbReference type="InterPro" id="IPR013216">
    <property type="entry name" value="Methyltransf_11"/>
</dbReference>
<feature type="domain" description="Methyltransferase type 11" evidence="1">
    <location>
        <begin position="50"/>
        <end position="143"/>
    </location>
</feature>